<dbReference type="EMBL" id="LNIX01000010">
    <property type="protein sequence ID" value="OXA49187.1"/>
    <property type="molecule type" value="Genomic_DNA"/>
</dbReference>
<evidence type="ECO:0000313" key="3">
    <source>
        <dbReference type="Proteomes" id="UP000198287"/>
    </source>
</evidence>
<dbReference type="Pfam" id="PF20231">
    <property type="entry name" value="DUF6589"/>
    <property type="match status" value="1"/>
</dbReference>
<dbReference type="InterPro" id="IPR046496">
    <property type="entry name" value="DUF6589"/>
</dbReference>
<dbReference type="STRING" id="158441.A0A226DWU0"/>
<proteinExistence type="predicted"/>
<gene>
    <name evidence="2" type="ORF">Fcan01_15325</name>
</gene>
<organism evidence="2 3">
    <name type="scientific">Folsomia candida</name>
    <name type="common">Springtail</name>
    <dbReference type="NCBI Taxonomy" id="158441"/>
    <lineage>
        <taxon>Eukaryota</taxon>
        <taxon>Metazoa</taxon>
        <taxon>Ecdysozoa</taxon>
        <taxon>Arthropoda</taxon>
        <taxon>Hexapoda</taxon>
        <taxon>Collembola</taxon>
        <taxon>Entomobryomorpha</taxon>
        <taxon>Isotomoidea</taxon>
        <taxon>Isotomidae</taxon>
        <taxon>Proisotominae</taxon>
        <taxon>Folsomia</taxon>
    </lineage>
</organism>
<feature type="domain" description="DUF6589" evidence="1">
    <location>
        <begin position="30"/>
        <end position="337"/>
    </location>
</feature>
<protein>
    <recommendedName>
        <fullName evidence="1">DUF6589 domain-containing protein</fullName>
    </recommendedName>
</protein>
<dbReference type="AlphaFoldDB" id="A0A226DWU0"/>
<reference evidence="2 3" key="1">
    <citation type="submission" date="2015-12" db="EMBL/GenBank/DDBJ databases">
        <title>The genome of Folsomia candida.</title>
        <authorList>
            <person name="Faddeeva A."/>
            <person name="Derks M.F."/>
            <person name="Anvar Y."/>
            <person name="Smit S."/>
            <person name="Van Straalen N."/>
            <person name="Roelofs D."/>
        </authorList>
    </citation>
    <scope>NUCLEOTIDE SEQUENCE [LARGE SCALE GENOMIC DNA]</scope>
    <source>
        <strain evidence="2 3">VU population</strain>
        <tissue evidence="2">Whole body</tissue>
    </source>
</reference>
<accession>A0A226DWU0</accession>
<dbReference type="Proteomes" id="UP000198287">
    <property type="component" value="Unassembled WGS sequence"/>
</dbReference>
<evidence type="ECO:0000313" key="2">
    <source>
        <dbReference type="EMBL" id="OXA49187.1"/>
    </source>
</evidence>
<name>A0A226DWU0_FOLCA</name>
<keyword evidence="3" id="KW-1185">Reference proteome</keyword>
<sequence length="430" mass="47484">MPLNSTKTAIKLLNELHPYFPKIDDKPLPMRVGGDGATFVMLHAAKSLKTASAPSQTLHFIWPSSSASGLHRSMARTGRMFKIFAPSNMSQDSPVSLFHIRSTQGHKSATSKVTESYNHCYELAEAIMHGIGSLILMKHLGIESLDEKPSSFDLEAAVNSAVDATVDEILFNVSLASPSSIKVCSKCSSKVVRGLTTCGCEYCPNWIHTKCAISNDSSGSMGVKKVRQKKQLHFCSGQCSDRKYSYALSLLHFCMQLKARRDACRHNDAERMLLHNKQDLEFFFLNGNTQYTRICHHLIVGQNGSVPANIAFDEKHNCSMSLHGGAGKNIPLDHGNECKFGKGKGKLKKQSGRPSIKSTLRRTKLGQSAVSVHEGLQNMSPQRCGQSHHSTRLDVDETKQFIAMYKDEKLVQNLGSRAHWGCENYGRASN</sequence>
<comment type="caution">
    <text evidence="2">The sequence shown here is derived from an EMBL/GenBank/DDBJ whole genome shotgun (WGS) entry which is preliminary data.</text>
</comment>
<evidence type="ECO:0000259" key="1">
    <source>
        <dbReference type="Pfam" id="PF20231"/>
    </source>
</evidence>